<organism evidence="2 3">
    <name type="scientific">Prymnesium parvum</name>
    <name type="common">Toxic golden alga</name>
    <dbReference type="NCBI Taxonomy" id="97485"/>
    <lineage>
        <taxon>Eukaryota</taxon>
        <taxon>Haptista</taxon>
        <taxon>Haptophyta</taxon>
        <taxon>Prymnesiophyceae</taxon>
        <taxon>Prymnesiales</taxon>
        <taxon>Prymnesiaceae</taxon>
        <taxon>Prymnesium</taxon>
    </lineage>
</organism>
<proteinExistence type="predicted"/>
<keyword evidence="3" id="KW-1185">Reference proteome</keyword>
<evidence type="ECO:0000256" key="1">
    <source>
        <dbReference type="SAM" id="MobiDB-lite"/>
    </source>
</evidence>
<gene>
    <name evidence="2" type="ORF">AB1Y20_006575</name>
</gene>
<evidence type="ECO:0000313" key="3">
    <source>
        <dbReference type="Proteomes" id="UP001515480"/>
    </source>
</evidence>
<reference evidence="2 3" key="1">
    <citation type="journal article" date="2024" name="Science">
        <title>Giant polyketide synthase enzymes in the biosynthesis of giant marine polyether toxins.</title>
        <authorList>
            <person name="Fallon T.R."/>
            <person name="Shende V.V."/>
            <person name="Wierzbicki I.H."/>
            <person name="Pendleton A.L."/>
            <person name="Watervoot N.F."/>
            <person name="Auber R.P."/>
            <person name="Gonzalez D.J."/>
            <person name="Wisecaver J.H."/>
            <person name="Moore B.S."/>
        </authorList>
    </citation>
    <scope>NUCLEOTIDE SEQUENCE [LARGE SCALE GENOMIC DNA]</scope>
    <source>
        <strain evidence="2 3">12B1</strain>
    </source>
</reference>
<protein>
    <submittedName>
        <fullName evidence="2">Uncharacterized protein</fullName>
    </submittedName>
</protein>
<sequence length="105" mass="11773">MVGFICSVRSERDAHGGHAPHRARKRQMEWRGAAAGAAGTGRWQHCRQHAEPSSSWAVQPSRAPAQEQSHMPRNRRETAPARQSKVVNKRRGTAALPLHSEYPYQ</sequence>
<dbReference type="EMBL" id="JBGBPQ010000015">
    <property type="protein sequence ID" value="KAL1510251.1"/>
    <property type="molecule type" value="Genomic_DNA"/>
</dbReference>
<dbReference type="AlphaFoldDB" id="A0AB34J017"/>
<name>A0AB34J017_PRYPA</name>
<comment type="caution">
    <text evidence="2">The sequence shown here is derived from an EMBL/GenBank/DDBJ whole genome shotgun (WGS) entry which is preliminary data.</text>
</comment>
<accession>A0AB34J017</accession>
<feature type="region of interest" description="Disordered" evidence="1">
    <location>
        <begin position="1"/>
        <end position="105"/>
    </location>
</feature>
<dbReference type="Proteomes" id="UP001515480">
    <property type="component" value="Unassembled WGS sequence"/>
</dbReference>
<evidence type="ECO:0000313" key="2">
    <source>
        <dbReference type="EMBL" id="KAL1510251.1"/>
    </source>
</evidence>